<gene>
    <name evidence="1" type="ORF">S01H1_78120</name>
</gene>
<dbReference type="EMBL" id="BARS01052558">
    <property type="protein sequence ID" value="GAG43559.1"/>
    <property type="molecule type" value="Genomic_DNA"/>
</dbReference>
<protein>
    <submittedName>
        <fullName evidence="1">Uncharacterized protein</fullName>
    </submittedName>
</protein>
<organism evidence="1">
    <name type="scientific">marine sediment metagenome</name>
    <dbReference type="NCBI Taxonomy" id="412755"/>
    <lineage>
        <taxon>unclassified sequences</taxon>
        <taxon>metagenomes</taxon>
        <taxon>ecological metagenomes</taxon>
    </lineage>
</organism>
<evidence type="ECO:0000313" key="1">
    <source>
        <dbReference type="EMBL" id="GAG43559.1"/>
    </source>
</evidence>
<comment type="caution">
    <text evidence="1">The sequence shown here is derived from an EMBL/GenBank/DDBJ whole genome shotgun (WGS) entry which is preliminary data.</text>
</comment>
<reference evidence="1" key="1">
    <citation type="journal article" date="2014" name="Front. Microbiol.">
        <title>High frequency of phylogenetically diverse reductive dehalogenase-homologous genes in deep subseafloor sedimentary metagenomes.</title>
        <authorList>
            <person name="Kawai M."/>
            <person name="Futagami T."/>
            <person name="Toyoda A."/>
            <person name="Takaki Y."/>
            <person name="Nishi S."/>
            <person name="Hori S."/>
            <person name="Arai W."/>
            <person name="Tsubouchi T."/>
            <person name="Morono Y."/>
            <person name="Uchiyama I."/>
            <person name="Ito T."/>
            <person name="Fujiyama A."/>
            <person name="Inagaki F."/>
            <person name="Takami H."/>
        </authorList>
    </citation>
    <scope>NUCLEOTIDE SEQUENCE</scope>
    <source>
        <strain evidence="1">Expedition CK06-06</strain>
    </source>
</reference>
<feature type="non-terminal residue" evidence="1">
    <location>
        <position position="1"/>
    </location>
</feature>
<name>X0XK65_9ZZZZ</name>
<sequence>LSGCSNWTDKNYSCLTRDNHGCPDEECTIYTGDKNEC</sequence>
<proteinExistence type="predicted"/>
<accession>X0XK65</accession>
<dbReference type="AlphaFoldDB" id="X0XK65"/>